<evidence type="ECO:0000259" key="1">
    <source>
        <dbReference type="Pfam" id="PF18962"/>
    </source>
</evidence>
<dbReference type="Pfam" id="PF18962">
    <property type="entry name" value="Por_Secre_tail"/>
    <property type="match status" value="1"/>
</dbReference>
<dbReference type="Proteomes" id="UP001501469">
    <property type="component" value="Unassembled WGS sequence"/>
</dbReference>
<evidence type="ECO:0000313" key="2">
    <source>
        <dbReference type="EMBL" id="GAA4039813.1"/>
    </source>
</evidence>
<dbReference type="EMBL" id="BAABDK010000021">
    <property type="protein sequence ID" value="GAA4039813.1"/>
    <property type="molecule type" value="Genomic_DNA"/>
</dbReference>
<name>A0ABP7UBK5_9BACT</name>
<dbReference type="InterPro" id="IPR026444">
    <property type="entry name" value="Secre_tail"/>
</dbReference>
<reference evidence="3" key="1">
    <citation type="journal article" date="2019" name="Int. J. Syst. Evol. Microbiol.">
        <title>The Global Catalogue of Microorganisms (GCM) 10K type strain sequencing project: providing services to taxonomists for standard genome sequencing and annotation.</title>
        <authorList>
            <consortium name="The Broad Institute Genomics Platform"/>
            <consortium name="The Broad Institute Genome Sequencing Center for Infectious Disease"/>
            <person name="Wu L."/>
            <person name="Ma J."/>
        </authorList>
    </citation>
    <scope>NUCLEOTIDE SEQUENCE [LARGE SCALE GENOMIC DNA]</scope>
    <source>
        <strain evidence="3">JCM 17225</strain>
    </source>
</reference>
<gene>
    <name evidence="2" type="ORF">GCM10022409_27010</name>
</gene>
<accession>A0ABP7UBK5</accession>
<organism evidence="2 3">
    <name type="scientific">Hymenobacter glaciei</name>
    <dbReference type="NCBI Taxonomy" id="877209"/>
    <lineage>
        <taxon>Bacteria</taxon>
        <taxon>Pseudomonadati</taxon>
        <taxon>Bacteroidota</taxon>
        <taxon>Cytophagia</taxon>
        <taxon>Cytophagales</taxon>
        <taxon>Hymenobacteraceae</taxon>
        <taxon>Hymenobacter</taxon>
    </lineage>
</organism>
<feature type="domain" description="Secretion system C-terminal sorting" evidence="1">
    <location>
        <begin position="514"/>
        <end position="584"/>
    </location>
</feature>
<proteinExistence type="predicted"/>
<protein>
    <recommendedName>
        <fullName evidence="1">Secretion system C-terminal sorting domain-containing protein</fullName>
    </recommendedName>
</protein>
<evidence type="ECO:0000313" key="3">
    <source>
        <dbReference type="Proteomes" id="UP001501469"/>
    </source>
</evidence>
<keyword evidence="3" id="KW-1185">Reference proteome</keyword>
<comment type="caution">
    <text evidence="2">The sequence shown here is derived from an EMBL/GenBank/DDBJ whole genome shotgun (WGS) entry which is preliminary data.</text>
</comment>
<dbReference type="RefSeq" id="WP_345055407.1">
    <property type="nucleotide sequence ID" value="NZ_BAABDK010000021.1"/>
</dbReference>
<sequence length="587" mass="60337">MQTFFAAFSANAKTLLIATLLLGSGAFGKAWGQCTTCSYSVVNPSKGITYVLVGGETLTIERNVNFEGTVSIVGNNVRVINLGGITKGGGILVGGNSAVIRNEGEINNSNGVGSGGFLTVASGTTGTVLDNLGTISSQDIKLNAPTTVNNGSAAITNAAWSGYVGNNFTAAITINNFGHWSGEVHNFPGGTLTNSGTWSAYFTPGDGTTIHNSGTWSASDLNYSGGLTINHTGGTWKANLNGGTRLAVNNSGVWTKGFNFPGTGPNSFVNTGTATLDRYLGMGSATTITNSGTMLITQGMSDISANSSLVNSQGALFRVTGQFVNSGTVSNAGAVANTGNFTNSSSGTITGPPSPQRGYFTTGGYSSNAGSFGRGNSRLDFCNGTNPTGFDSQTGSVGPSTTYCSSRPLPVELAAFTAEVVKGQVQLRWATASEQNSAVFIIERSAQGEVFGALREVSAQGNSTAVTVYAADDAQPLSGTSYYRLRQVDRNGAVAFSPVVQVRMAPGMQPVLAYPNPATDRLTLDLTAAAAEPCAVRVLSLAGQVVRTATLPGGSVQEMPLAGLPAGLYLLQVRTAQGSTVQRIEKR</sequence>
<dbReference type="NCBIfam" id="TIGR04183">
    <property type="entry name" value="Por_Secre_tail"/>
    <property type="match status" value="1"/>
</dbReference>